<keyword evidence="2" id="KW-1185">Reference proteome</keyword>
<dbReference type="KEGG" id="ddf:DEFDS_P152"/>
<evidence type="ECO:0000313" key="1">
    <source>
        <dbReference type="EMBL" id="BAI81773.1"/>
    </source>
</evidence>
<evidence type="ECO:0000313" key="2">
    <source>
        <dbReference type="Proteomes" id="UP000001520"/>
    </source>
</evidence>
<keyword evidence="1" id="KW-0614">Plasmid</keyword>
<dbReference type="RefSeq" id="WP_013008993.1">
    <property type="nucleotide sequence ID" value="NC_013940.1"/>
</dbReference>
<dbReference type="EMBL" id="AP011530">
    <property type="protein sequence ID" value="BAI81773.1"/>
    <property type="molecule type" value="Genomic_DNA"/>
</dbReference>
<proteinExistence type="predicted"/>
<protein>
    <submittedName>
        <fullName evidence="1">Uncharacterized protein</fullName>
    </submittedName>
</protein>
<dbReference type="HOGENOM" id="CLU_1154945_0_0_0"/>
<name>D3PEY1_DEFDS</name>
<organism evidence="1 2">
    <name type="scientific">Deferribacter desulfuricans (strain DSM 14783 / JCM 11476 / NBRC 101012 / SSM1)</name>
    <dbReference type="NCBI Taxonomy" id="639282"/>
    <lineage>
        <taxon>Bacteria</taxon>
        <taxon>Pseudomonadati</taxon>
        <taxon>Deferribacterota</taxon>
        <taxon>Deferribacteres</taxon>
        <taxon>Deferribacterales</taxon>
        <taxon>Deferribacteraceae</taxon>
        <taxon>Deferribacter</taxon>
    </lineage>
</organism>
<gene>
    <name evidence="1" type="ordered locus">DEFDS_P152</name>
</gene>
<sequence>MKYNLFKYRIITDDKLIYKDDYLYHLFLNVVKKNDNENTRNLFQIYLNHLNEENVLISPKRKLYMCPLTDIYKACLGTGYFEYIIVSEILKSDRLFSYVSLDDILFEEQVITVKPIDYKNLVADINHTYQIKNKFFNFNIVKLSNNFTTGINLHKYRVGKYEFQLYKATIERALFDVFLYEYKNKIRLLNDNDYDLSEFNNRKFYDIINYVIKDSTYKNYINSRFQNIIKCYTINEEMFL</sequence>
<dbReference type="Proteomes" id="UP000001520">
    <property type="component" value="Plasmid megaplasmid pDF308"/>
</dbReference>
<dbReference type="AlphaFoldDB" id="D3PEY1"/>
<accession>D3PEY1</accession>
<geneLocation type="plasmid" evidence="1 2">
    <name>megaplasmid pDF308</name>
</geneLocation>
<reference evidence="1 2" key="1">
    <citation type="journal article" date="2010" name="DNA Res.">
        <title>Bacterial lifestyle in a deep-sea hydrothermal vent chimney revealed by the genome sequence of the thermophilic bacterium Deferribacter desulfuricans SSM1.</title>
        <authorList>
            <person name="Takaki Y."/>
            <person name="Shimamura S."/>
            <person name="Nakagawa S."/>
            <person name="Fukuhara Y."/>
            <person name="Horikawa H."/>
            <person name="Ankai A."/>
            <person name="Harada T."/>
            <person name="Hosoyama A."/>
            <person name="Oguchi A."/>
            <person name="Fukui S."/>
            <person name="Fujita N."/>
            <person name="Takami H."/>
            <person name="Takai K."/>
        </authorList>
    </citation>
    <scope>NUCLEOTIDE SEQUENCE [LARGE SCALE GENOMIC DNA]</scope>
    <source>
        <strain evidence="2">DSM 14783 / JCM 11476 / NBRC 101012 / SSM1</strain>
        <plasmid evidence="2">Plasmid megaplasmid pDF308</plasmid>
    </source>
</reference>